<comment type="caution">
    <text evidence="1">The sequence shown here is derived from an EMBL/GenBank/DDBJ whole genome shotgun (WGS) entry which is preliminary data.</text>
</comment>
<protein>
    <submittedName>
        <fullName evidence="1">Uncharacterized protein</fullName>
    </submittedName>
</protein>
<dbReference type="Proteomes" id="UP001497525">
    <property type="component" value="Unassembled WGS sequence"/>
</dbReference>
<accession>A0AAV2TSE8</accession>
<sequence length="389" mass="44885">MRHRLESLGFDSPRYARQVSAPSPATLSVQSSKIQPRSHLMGSAISLLNPDGCETSEYSKSERESTGPNWLKHRCRSIARQFHQMAEDSRQTKFRCAVTPNSPGEQTNRTIAQTPGDLRLPLFKGKRNFIRENRLQLGCHSMSQVVNTLGFLRKCDKYMGPDSKQKLAQKQQEVAHMKKQHNQKLAETLYLKTVWRKKLHEAHEKLQLKLSRCSLKNHIKQSELVKSTQTSRELQKLKIMELKDKNWFSLNMANSLSHLALATAHDRLREQRDGENSARSLRVSEQKCKRRSWKAEEQRPKPISSILNIRKDAIQSRNRQLTERAAETRVQSIRELFNLQKRLVIAQKQRSDSALRRVATLQKSHSELIGLKLHSTEISFVPLTEVCDE</sequence>
<reference evidence="1" key="1">
    <citation type="submission" date="2024-06" db="EMBL/GenBank/DDBJ databases">
        <authorList>
            <person name="Liu X."/>
            <person name="Lenzi L."/>
            <person name="Haldenby T S."/>
            <person name="Uol C."/>
        </authorList>
    </citation>
    <scope>NUCLEOTIDE SEQUENCE</scope>
</reference>
<proteinExistence type="predicted"/>
<dbReference type="EMBL" id="CAXLJL010000601">
    <property type="protein sequence ID" value="CAL5139516.1"/>
    <property type="molecule type" value="Genomic_DNA"/>
</dbReference>
<dbReference type="AlphaFoldDB" id="A0AAV2TSE8"/>
<name>A0AAV2TSE8_CALDB</name>
<evidence type="ECO:0000313" key="2">
    <source>
        <dbReference type="Proteomes" id="UP001497525"/>
    </source>
</evidence>
<evidence type="ECO:0000313" key="1">
    <source>
        <dbReference type="EMBL" id="CAL5139516.1"/>
    </source>
</evidence>
<gene>
    <name evidence="1" type="ORF">CDAUBV1_LOCUS14547</name>
</gene>
<organism evidence="1 2">
    <name type="scientific">Calicophoron daubneyi</name>
    <name type="common">Rumen fluke</name>
    <name type="synonym">Paramphistomum daubneyi</name>
    <dbReference type="NCBI Taxonomy" id="300641"/>
    <lineage>
        <taxon>Eukaryota</taxon>
        <taxon>Metazoa</taxon>
        <taxon>Spiralia</taxon>
        <taxon>Lophotrochozoa</taxon>
        <taxon>Platyhelminthes</taxon>
        <taxon>Trematoda</taxon>
        <taxon>Digenea</taxon>
        <taxon>Plagiorchiida</taxon>
        <taxon>Pronocephalata</taxon>
        <taxon>Paramphistomoidea</taxon>
        <taxon>Paramphistomidae</taxon>
        <taxon>Calicophoron</taxon>
    </lineage>
</organism>